<dbReference type="Proteomes" id="UP000324222">
    <property type="component" value="Unassembled WGS sequence"/>
</dbReference>
<keyword evidence="2" id="KW-1185">Reference proteome</keyword>
<organism evidence="1 2">
    <name type="scientific">Portunus trituberculatus</name>
    <name type="common">Swimming crab</name>
    <name type="synonym">Neptunus trituberculatus</name>
    <dbReference type="NCBI Taxonomy" id="210409"/>
    <lineage>
        <taxon>Eukaryota</taxon>
        <taxon>Metazoa</taxon>
        <taxon>Ecdysozoa</taxon>
        <taxon>Arthropoda</taxon>
        <taxon>Crustacea</taxon>
        <taxon>Multicrustacea</taxon>
        <taxon>Malacostraca</taxon>
        <taxon>Eumalacostraca</taxon>
        <taxon>Eucarida</taxon>
        <taxon>Decapoda</taxon>
        <taxon>Pleocyemata</taxon>
        <taxon>Brachyura</taxon>
        <taxon>Eubrachyura</taxon>
        <taxon>Portunoidea</taxon>
        <taxon>Portunidae</taxon>
        <taxon>Portuninae</taxon>
        <taxon>Portunus</taxon>
    </lineage>
</organism>
<accession>A0A5B7JS58</accession>
<evidence type="ECO:0000313" key="1">
    <source>
        <dbReference type="EMBL" id="MPC95977.1"/>
    </source>
</evidence>
<dbReference type="AlphaFoldDB" id="A0A5B7JS58"/>
<reference evidence="1 2" key="1">
    <citation type="submission" date="2019-05" db="EMBL/GenBank/DDBJ databases">
        <title>Another draft genome of Portunus trituberculatus and its Hox gene families provides insights of decapod evolution.</title>
        <authorList>
            <person name="Jeong J.-H."/>
            <person name="Song I."/>
            <person name="Kim S."/>
            <person name="Choi T."/>
            <person name="Kim D."/>
            <person name="Ryu S."/>
            <person name="Kim W."/>
        </authorList>
    </citation>
    <scope>NUCLEOTIDE SEQUENCE [LARGE SCALE GENOMIC DNA]</scope>
    <source>
        <tissue evidence="1">Muscle</tissue>
    </source>
</reference>
<sequence length="25" mass="2832">MFCGNAQLIKWSLLMDASCKFISPQ</sequence>
<protein>
    <submittedName>
        <fullName evidence="1">Uncharacterized protein</fullName>
    </submittedName>
</protein>
<dbReference type="EMBL" id="VSRR010104148">
    <property type="protein sequence ID" value="MPC95977.1"/>
    <property type="molecule type" value="Genomic_DNA"/>
</dbReference>
<proteinExistence type="predicted"/>
<comment type="caution">
    <text evidence="1">The sequence shown here is derived from an EMBL/GenBank/DDBJ whole genome shotgun (WGS) entry which is preliminary data.</text>
</comment>
<evidence type="ECO:0000313" key="2">
    <source>
        <dbReference type="Proteomes" id="UP000324222"/>
    </source>
</evidence>
<gene>
    <name evidence="1" type="ORF">E2C01_091210</name>
</gene>
<name>A0A5B7JS58_PORTR</name>